<dbReference type="EMBL" id="JADCUA010000037">
    <property type="protein sequence ID" value="KAH9829561.1"/>
    <property type="molecule type" value="Genomic_DNA"/>
</dbReference>
<sequence length="145" mass="16088">ASVHAILDGFGGVSSIEELNGPKVHRLENILILGSFYHDAFDQLQLWLENRPNGSKYTYVVKASAEHDLRSLLNRRVEFTTTDTVNLPLPDPRYFRLHAACARAADLSGAEEYNNRILREAEATGVLAADGGSSELLDYVLMSRL</sequence>
<feature type="non-terminal residue" evidence="1">
    <location>
        <position position="1"/>
    </location>
</feature>
<proteinExistence type="predicted"/>
<comment type="caution">
    <text evidence="1">The sequence shown here is derived from an EMBL/GenBank/DDBJ whole genome shotgun (WGS) entry which is preliminary data.</text>
</comment>
<evidence type="ECO:0000313" key="1">
    <source>
        <dbReference type="EMBL" id="KAH9829561.1"/>
    </source>
</evidence>
<keyword evidence="2" id="KW-1185">Reference proteome</keyword>
<evidence type="ECO:0008006" key="3">
    <source>
        <dbReference type="Google" id="ProtNLM"/>
    </source>
</evidence>
<dbReference type="GeneID" id="72000603"/>
<gene>
    <name evidence="1" type="ORF">C8Q71DRAFT_691789</name>
</gene>
<name>A0ABQ8K0F8_9APHY</name>
<accession>A0ABQ8K0F8</accession>
<reference evidence="1 2" key="1">
    <citation type="journal article" date="2021" name="Environ. Microbiol.">
        <title>Gene family expansions and transcriptome signatures uncover fungal adaptations to wood decay.</title>
        <authorList>
            <person name="Hage H."/>
            <person name="Miyauchi S."/>
            <person name="Viragh M."/>
            <person name="Drula E."/>
            <person name="Min B."/>
            <person name="Chaduli D."/>
            <person name="Navarro D."/>
            <person name="Favel A."/>
            <person name="Norest M."/>
            <person name="Lesage-Meessen L."/>
            <person name="Balint B."/>
            <person name="Merenyi Z."/>
            <person name="de Eugenio L."/>
            <person name="Morin E."/>
            <person name="Martinez A.T."/>
            <person name="Baldrian P."/>
            <person name="Stursova M."/>
            <person name="Martinez M.J."/>
            <person name="Novotny C."/>
            <person name="Magnuson J.K."/>
            <person name="Spatafora J.W."/>
            <person name="Maurice S."/>
            <person name="Pangilinan J."/>
            <person name="Andreopoulos W."/>
            <person name="LaButti K."/>
            <person name="Hundley H."/>
            <person name="Na H."/>
            <person name="Kuo A."/>
            <person name="Barry K."/>
            <person name="Lipzen A."/>
            <person name="Henrissat B."/>
            <person name="Riley R."/>
            <person name="Ahrendt S."/>
            <person name="Nagy L.G."/>
            <person name="Grigoriev I.V."/>
            <person name="Martin F."/>
            <person name="Rosso M.N."/>
        </authorList>
    </citation>
    <scope>NUCLEOTIDE SEQUENCE [LARGE SCALE GENOMIC DNA]</scope>
    <source>
        <strain evidence="1 2">CIRM-BRFM 1785</strain>
    </source>
</reference>
<protein>
    <recommendedName>
        <fullName evidence="3">HNH nuclease domain-containing protein</fullName>
    </recommendedName>
</protein>
<dbReference type="RefSeq" id="XP_047773017.1">
    <property type="nucleotide sequence ID" value="XM_047919871.1"/>
</dbReference>
<organism evidence="1 2">
    <name type="scientific">Rhodofomes roseus</name>
    <dbReference type="NCBI Taxonomy" id="34475"/>
    <lineage>
        <taxon>Eukaryota</taxon>
        <taxon>Fungi</taxon>
        <taxon>Dikarya</taxon>
        <taxon>Basidiomycota</taxon>
        <taxon>Agaricomycotina</taxon>
        <taxon>Agaricomycetes</taxon>
        <taxon>Polyporales</taxon>
        <taxon>Rhodofomes</taxon>
    </lineage>
</organism>
<dbReference type="Proteomes" id="UP000814176">
    <property type="component" value="Unassembled WGS sequence"/>
</dbReference>
<evidence type="ECO:0000313" key="2">
    <source>
        <dbReference type="Proteomes" id="UP000814176"/>
    </source>
</evidence>
<feature type="non-terminal residue" evidence="1">
    <location>
        <position position="145"/>
    </location>
</feature>